<gene>
    <name evidence="1" type="ORF">MD483_09860</name>
</gene>
<dbReference type="Proteomes" id="UP001155586">
    <property type="component" value="Unassembled WGS sequence"/>
</dbReference>
<proteinExistence type="predicted"/>
<evidence type="ECO:0000313" key="1">
    <source>
        <dbReference type="EMBL" id="MCW8334128.1"/>
    </source>
</evidence>
<comment type="caution">
    <text evidence="1">The sequence shown here is derived from an EMBL/GenBank/DDBJ whole genome shotgun (WGS) entry which is preliminary data.</text>
</comment>
<sequence>MDQDKFTNIYRLPGSIQVRIGKWQQTLRGTSDLVLHQALQSRNKQYKTKALKPTGWFITPFRYEDISVTHHGRYIQTALRTMLDRKVAYKRLYLSTTPLEQAEPALIAFKKEWILKHNRVAKKYNQIKLKEFLRYATEELETLYPSIPKPQFDKALWNRLVVSELGSQKKFSDPFYVKRADRNKK</sequence>
<evidence type="ECO:0000313" key="2">
    <source>
        <dbReference type="Proteomes" id="UP001155586"/>
    </source>
</evidence>
<keyword evidence="2" id="KW-1185">Reference proteome</keyword>
<dbReference type="RefSeq" id="WP_265687527.1">
    <property type="nucleotide sequence ID" value="NZ_JAKRRX010000046.1"/>
</dbReference>
<protein>
    <submittedName>
        <fullName evidence="1">Uncharacterized protein</fullName>
    </submittedName>
</protein>
<accession>A0A9X3CEA0</accession>
<organism evidence="1 2">
    <name type="scientific">Vibrio paucivorans</name>
    <dbReference type="NCBI Taxonomy" id="2829489"/>
    <lineage>
        <taxon>Bacteria</taxon>
        <taxon>Pseudomonadati</taxon>
        <taxon>Pseudomonadota</taxon>
        <taxon>Gammaproteobacteria</taxon>
        <taxon>Vibrionales</taxon>
        <taxon>Vibrionaceae</taxon>
        <taxon>Vibrio</taxon>
    </lineage>
</organism>
<reference evidence="1" key="1">
    <citation type="submission" date="2022-02" db="EMBL/GenBank/DDBJ databases">
        <title>Vibrio sp. nov., a new bacterium isolated from Bohai sea, China.</title>
        <authorList>
            <person name="Yuan Y."/>
        </authorList>
    </citation>
    <scope>NUCLEOTIDE SEQUENCE</scope>
    <source>
        <strain evidence="1">DBSS07</strain>
    </source>
</reference>
<dbReference type="AlphaFoldDB" id="A0A9X3CEA0"/>
<name>A0A9X3CEA0_9VIBR</name>
<dbReference type="EMBL" id="JAKRRX010000046">
    <property type="protein sequence ID" value="MCW8334128.1"/>
    <property type="molecule type" value="Genomic_DNA"/>
</dbReference>